<dbReference type="PANTHER" id="PTHR32294:SF0">
    <property type="entry name" value="DNA POLYMERASE III SUBUNIT ALPHA"/>
    <property type="match status" value="1"/>
</dbReference>
<dbReference type="Pfam" id="PF14579">
    <property type="entry name" value="HHH_6"/>
    <property type="match status" value="1"/>
</dbReference>
<dbReference type="CDD" id="cd04485">
    <property type="entry name" value="DnaE_OBF"/>
    <property type="match status" value="1"/>
</dbReference>
<evidence type="ECO:0000256" key="7">
    <source>
        <dbReference type="ARBA" id="ARBA00022932"/>
    </source>
</evidence>
<comment type="subcellular location">
    <subcellularLocation>
        <location evidence="1">Cytoplasm</location>
    </subcellularLocation>
</comment>
<evidence type="ECO:0000256" key="2">
    <source>
        <dbReference type="ARBA" id="ARBA00012417"/>
    </source>
</evidence>
<name>U2DNL2_9BACE</name>
<feature type="domain" description="Polymerase/histidinol phosphatase N-terminal" evidence="9">
    <location>
        <begin position="60"/>
        <end position="173"/>
    </location>
</feature>
<gene>
    <name evidence="10" type="ORF">HMPREF1981_03302</name>
</gene>
<evidence type="ECO:0000313" key="10">
    <source>
        <dbReference type="EMBL" id="ERI81261.1"/>
    </source>
</evidence>
<dbReference type="CDD" id="cd12113">
    <property type="entry name" value="PHP_PolIIIA_DnaE3"/>
    <property type="match status" value="1"/>
</dbReference>
<dbReference type="Pfam" id="PF17657">
    <property type="entry name" value="DNA_pol3_finger"/>
    <property type="match status" value="1"/>
</dbReference>
<dbReference type="InterPro" id="IPR040982">
    <property type="entry name" value="DNA_pol3_finger"/>
</dbReference>
<dbReference type="NCBIfam" id="TIGR00594">
    <property type="entry name" value="polc"/>
    <property type="match status" value="1"/>
</dbReference>
<dbReference type="InterPro" id="IPR016195">
    <property type="entry name" value="Pol/histidinol_Pase-like"/>
</dbReference>
<dbReference type="Pfam" id="PF02811">
    <property type="entry name" value="PHP"/>
    <property type="match status" value="1"/>
</dbReference>
<dbReference type="InterPro" id="IPR029460">
    <property type="entry name" value="DNAPol_HHH"/>
</dbReference>
<evidence type="ECO:0000256" key="1">
    <source>
        <dbReference type="ARBA" id="ARBA00004496"/>
    </source>
</evidence>
<dbReference type="EMBL" id="AWSV01000167">
    <property type="protein sequence ID" value="ERI81261.1"/>
    <property type="molecule type" value="Genomic_DNA"/>
</dbReference>
<evidence type="ECO:0000256" key="4">
    <source>
        <dbReference type="ARBA" id="ARBA00022679"/>
    </source>
</evidence>
<evidence type="ECO:0000256" key="6">
    <source>
        <dbReference type="ARBA" id="ARBA00022705"/>
    </source>
</evidence>
<accession>U2DNL2</accession>
<sequence length="1324" mass="150779">MLFNDIWCKNRVILKNQQVNGDRNKSVDNFLEIILVYNGGGSNFMALIYLLISIIMQDFVHLHVHTQYSLLDGQASVSRLVDKAMQNGMKGIAVTDHGSMFGIKEFTNYVNKKNSGLQGEIKALKKRLSALETDTLECDDEKKTEIDICKTKIKEAENKLFKPIIGCEMYVARRRMDLKEGKPDQSGYHLVVLAKNKQGYHNLIKLVSHAWTRGYYMRPRTDRSELEKYHEGLIVSTACLGGEIPRRITAGQFAEAEEAIQWYKKVFGDDFYLEMQRHKATVPHANHECYPMQVKVNEHLIEYSRKFGVKLICTNDVHFVDEENAEAHDRLICLSTGKDLDDPTRMLYTKQEWMKTREEMNEIFADVPEALSNTLEILDKVEYYSIDHAPIMPTFAIPEEFGTEEGYRQKYTEKDLFDEFTQDENGHVVLSEEEGQNKIKGLGGYDKLYRIKLEGDYLAKLAFDGARKKYGEQLTDEVKERLNFELYIMKTMGFPGYFLIVQDFINAAREELGVSVGPGRGSAAGSAVAYCLGITQIDPIQYDLLFERFLNPDRISLPDIDVDFDDDGRGEVLRWVTNKYGQEKVAHIITYGTMATKLAIKDVARVQKLPLAESDRLTKLIPDKIPDKKMNLKNAIEYVPELQAAEASSDPLVRDTIKYAKMLEGNVRGTGVHACGTIICRDDITDWVPVSTADDKETGEKMLVTQYEGSVIEDTGLIKMDFLGLKTLSIIKEAVENIRLRYGKTVDVDTIDMNDEATYKLYSEGRTIGTFQFESAGMQKYLRELKPSTFEDLIAMNALYRPGPMDYIPDFIDRKHGRKPIEYDIPIMEKYLKDTYGITVYQEQVMLLSRLLADFTRGESDTLRKAMGKKLRDKLDHMKPKFIEGGKKNGYDPKMLEKIWADWEKFASYAFNKSHATCYSWVAYQTAYLKANYPPEYMAAVMSRSLSNITDITKLMDECKAMGIQTLGPDVNESNLKFTVNHEGNIRFGLGAVKGVGEAAVQSIVDERQKNGPFKGIFDFVQRVNLNACNKKNMECLALAGGFDSFPELKREQYFAVNSRGEVFLETLMRYGNRYQADKASAVNSLFGGENLIDIATPEIPQDVERWNDLERLNRERELVGIYISAHPLDEFSIVLEHVCNTRMAELDDKAALSGREITMGGIVTSVRKGVSKNGNPYGIAKIEDYSGSAEIPFWGNDWVAYQGYLHEGTFLYIKARCQPKQWRKDELEIKITSIELLPDVKEELVQKMTILIPLSVLNSALITELSTLIKDSPGTTELYFKVTDDTDMNRMHIDLFSRPVKLSVGKELISYLNERPELGFHIN</sequence>
<keyword evidence="7" id="KW-0239">DNA-directed DNA polymerase</keyword>
<dbReference type="InterPro" id="IPR041931">
    <property type="entry name" value="DNA_pol3_alpha_thumb_dom"/>
</dbReference>
<dbReference type="Gene3D" id="3.20.20.140">
    <property type="entry name" value="Metal-dependent hydrolases"/>
    <property type="match status" value="1"/>
</dbReference>
<dbReference type="InterPro" id="IPR003141">
    <property type="entry name" value="Pol/His_phosphatase_N"/>
</dbReference>
<dbReference type="Proteomes" id="UP000016496">
    <property type="component" value="Unassembled WGS sequence"/>
</dbReference>
<protein>
    <recommendedName>
        <fullName evidence="3">DNA polymerase III subunit alpha</fullName>
        <ecNumber evidence="2">2.7.7.7</ecNumber>
    </recommendedName>
</protein>
<dbReference type="GO" id="GO:0006260">
    <property type="term" value="P:DNA replication"/>
    <property type="evidence" value="ECO:0007669"/>
    <property type="project" value="UniProtKB-KW"/>
</dbReference>
<evidence type="ECO:0000313" key="11">
    <source>
        <dbReference type="Proteomes" id="UP000016496"/>
    </source>
</evidence>
<dbReference type="PANTHER" id="PTHR32294">
    <property type="entry name" value="DNA POLYMERASE III SUBUNIT ALPHA"/>
    <property type="match status" value="1"/>
</dbReference>
<dbReference type="InterPro" id="IPR004365">
    <property type="entry name" value="NA-bd_OB_tRNA"/>
</dbReference>
<dbReference type="Pfam" id="PF07733">
    <property type="entry name" value="DNA_pol3_alpha"/>
    <property type="match status" value="1"/>
</dbReference>
<comment type="caution">
    <text evidence="10">The sequence shown here is derived from an EMBL/GenBank/DDBJ whole genome shotgun (WGS) entry which is preliminary data.</text>
</comment>
<dbReference type="NCBIfam" id="NF004226">
    <property type="entry name" value="PRK05673.1"/>
    <property type="match status" value="1"/>
</dbReference>
<dbReference type="EC" id="2.7.7.7" evidence="2"/>
<dbReference type="InterPro" id="IPR011708">
    <property type="entry name" value="DNA_pol3_alpha_NTPase_dom"/>
</dbReference>
<dbReference type="Pfam" id="PF01336">
    <property type="entry name" value="tRNA_anti-codon"/>
    <property type="match status" value="1"/>
</dbReference>
<organism evidence="10 11">
    <name type="scientific">Bacteroides pyogenes F0041</name>
    <dbReference type="NCBI Taxonomy" id="1321819"/>
    <lineage>
        <taxon>Bacteria</taxon>
        <taxon>Pseudomonadati</taxon>
        <taxon>Bacteroidota</taxon>
        <taxon>Bacteroidia</taxon>
        <taxon>Bacteroidales</taxon>
        <taxon>Bacteroidaceae</taxon>
        <taxon>Bacteroides</taxon>
    </lineage>
</organism>
<dbReference type="InterPro" id="IPR004013">
    <property type="entry name" value="PHP_dom"/>
</dbReference>
<dbReference type="HOGENOM" id="CLU_001600_1_1_10"/>
<evidence type="ECO:0000256" key="5">
    <source>
        <dbReference type="ARBA" id="ARBA00022695"/>
    </source>
</evidence>
<dbReference type="GO" id="GO:0003887">
    <property type="term" value="F:DNA-directed DNA polymerase activity"/>
    <property type="evidence" value="ECO:0007669"/>
    <property type="project" value="UniProtKB-KW"/>
</dbReference>
<comment type="catalytic activity">
    <reaction evidence="8">
        <text>DNA(n) + a 2'-deoxyribonucleoside 5'-triphosphate = DNA(n+1) + diphosphate</text>
        <dbReference type="Rhea" id="RHEA:22508"/>
        <dbReference type="Rhea" id="RHEA-COMP:17339"/>
        <dbReference type="Rhea" id="RHEA-COMP:17340"/>
        <dbReference type="ChEBI" id="CHEBI:33019"/>
        <dbReference type="ChEBI" id="CHEBI:61560"/>
        <dbReference type="ChEBI" id="CHEBI:173112"/>
        <dbReference type="EC" id="2.7.7.7"/>
    </reaction>
</comment>
<evidence type="ECO:0000259" key="9">
    <source>
        <dbReference type="SMART" id="SM00481"/>
    </source>
</evidence>
<dbReference type="Gene3D" id="1.10.150.870">
    <property type="match status" value="1"/>
</dbReference>
<dbReference type="GO" id="GO:0005737">
    <property type="term" value="C:cytoplasm"/>
    <property type="evidence" value="ECO:0007669"/>
    <property type="project" value="UniProtKB-SubCell"/>
</dbReference>
<dbReference type="PATRIC" id="fig|1321819.3.peg.3046"/>
<keyword evidence="6" id="KW-0235">DNA replication</keyword>
<dbReference type="GO" id="GO:0003676">
    <property type="term" value="F:nucleic acid binding"/>
    <property type="evidence" value="ECO:0007669"/>
    <property type="project" value="InterPro"/>
</dbReference>
<proteinExistence type="predicted"/>
<dbReference type="InterPro" id="IPR004805">
    <property type="entry name" value="DnaE2/DnaE/PolC"/>
</dbReference>
<evidence type="ECO:0000256" key="3">
    <source>
        <dbReference type="ARBA" id="ARBA00019114"/>
    </source>
</evidence>
<dbReference type="SUPFAM" id="SSF89550">
    <property type="entry name" value="PHP domain-like"/>
    <property type="match status" value="1"/>
</dbReference>
<dbReference type="GO" id="GO:0008408">
    <property type="term" value="F:3'-5' exonuclease activity"/>
    <property type="evidence" value="ECO:0007669"/>
    <property type="project" value="InterPro"/>
</dbReference>
<keyword evidence="5" id="KW-0548">Nucleotidyltransferase</keyword>
<dbReference type="Gene3D" id="1.10.10.1600">
    <property type="entry name" value="Bacterial DNA polymerase III alpha subunit, thumb domain"/>
    <property type="match status" value="1"/>
</dbReference>
<keyword evidence="4" id="KW-0808">Transferase</keyword>
<evidence type="ECO:0000256" key="8">
    <source>
        <dbReference type="ARBA" id="ARBA00049244"/>
    </source>
</evidence>
<dbReference type="SMART" id="SM00481">
    <property type="entry name" value="POLIIIAc"/>
    <property type="match status" value="1"/>
</dbReference>
<reference evidence="10 11" key="1">
    <citation type="submission" date="2013-08" db="EMBL/GenBank/DDBJ databases">
        <authorList>
            <person name="Weinstock G."/>
            <person name="Sodergren E."/>
            <person name="Wylie T."/>
            <person name="Fulton L."/>
            <person name="Fulton R."/>
            <person name="Fronick C."/>
            <person name="O'Laughlin M."/>
            <person name="Godfrey J."/>
            <person name="Miner T."/>
            <person name="Herter B."/>
            <person name="Appelbaum E."/>
            <person name="Cordes M."/>
            <person name="Lek S."/>
            <person name="Wollam A."/>
            <person name="Pepin K.H."/>
            <person name="Palsikar V.B."/>
            <person name="Mitreva M."/>
            <person name="Wilson R.K."/>
        </authorList>
    </citation>
    <scope>NUCLEOTIDE SEQUENCE [LARGE SCALE GENOMIC DNA]</scope>
    <source>
        <strain evidence="10 11">F0041</strain>
    </source>
</reference>